<evidence type="ECO:0000259" key="3">
    <source>
        <dbReference type="PROSITE" id="PS51186"/>
    </source>
</evidence>
<dbReference type="InterPro" id="IPR050769">
    <property type="entry name" value="NAT_camello-type"/>
</dbReference>
<evidence type="ECO:0000313" key="5">
    <source>
        <dbReference type="Proteomes" id="UP001623592"/>
    </source>
</evidence>
<accession>A0ABW8TE24</accession>
<evidence type="ECO:0000256" key="1">
    <source>
        <dbReference type="ARBA" id="ARBA00022679"/>
    </source>
</evidence>
<dbReference type="InterPro" id="IPR000182">
    <property type="entry name" value="GNAT_dom"/>
</dbReference>
<dbReference type="Pfam" id="PF01047">
    <property type="entry name" value="MarR"/>
    <property type="match status" value="1"/>
</dbReference>
<dbReference type="RefSeq" id="WP_406787387.1">
    <property type="nucleotide sequence ID" value="NZ_JBJIAA010000007.1"/>
</dbReference>
<feature type="domain" description="N-acetyltransferase" evidence="3">
    <location>
        <begin position="146"/>
        <end position="302"/>
    </location>
</feature>
<dbReference type="PROSITE" id="PS50995">
    <property type="entry name" value="HTH_MARR_2"/>
    <property type="match status" value="1"/>
</dbReference>
<dbReference type="InterPro" id="IPR036388">
    <property type="entry name" value="WH-like_DNA-bd_sf"/>
</dbReference>
<dbReference type="SMART" id="SM00347">
    <property type="entry name" value="HTH_MARR"/>
    <property type="match status" value="1"/>
</dbReference>
<keyword evidence="1 4" id="KW-0808">Transferase</keyword>
<organism evidence="4 5">
    <name type="scientific">Clostridium neuense</name>
    <dbReference type="NCBI Taxonomy" id="1728934"/>
    <lineage>
        <taxon>Bacteria</taxon>
        <taxon>Bacillati</taxon>
        <taxon>Bacillota</taxon>
        <taxon>Clostridia</taxon>
        <taxon>Eubacteriales</taxon>
        <taxon>Clostridiaceae</taxon>
        <taxon>Clostridium</taxon>
    </lineage>
</organism>
<proteinExistence type="predicted"/>
<dbReference type="Gene3D" id="1.10.10.10">
    <property type="entry name" value="Winged helix-like DNA-binding domain superfamily/Winged helix DNA-binding domain"/>
    <property type="match status" value="1"/>
</dbReference>
<dbReference type="EMBL" id="JBJIAA010000007">
    <property type="protein sequence ID" value="MFL0250723.1"/>
    <property type="molecule type" value="Genomic_DNA"/>
</dbReference>
<keyword evidence="5" id="KW-1185">Reference proteome</keyword>
<dbReference type="PANTHER" id="PTHR13947:SF37">
    <property type="entry name" value="LD18367P"/>
    <property type="match status" value="1"/>
</dbReference>
<dbReference type="InterPro" id="IPR036390">
    <property type="entry name" value="WH_DNA-bd_sf"/>
</dbReference>
<dbReference type="InterPro" id="IPR000835">
    <property type="entry name" value="HTH_MarR-typ"/>
</dbReference>
<name>A0ABW8TE24_9CLOT</name>
<gene>
    <name evidence="4" type="ORF">ACJDT4_09855</name>
</gene>
<comment type="caution">
    <text evidence="4">The sequence shown here is derived from an EMBL/GenBank/DDBJ whole genome shotgun (WGS) entry which is preliminary data.</text>
</comment>
<protein>
    <submittedName>
        <fullName evidence="4">GNAT family N-acetyltransferase</fullName>
        <ecNumber evidence="4">2.3.1.-</ecNumber>
    </submittedName>
</protein>
<dbReference type="PROSITE" id="PS51186">
    <property type="entry name" value="GNAT"/>
    <property type="match status" value="1"/>
</dbReference>
<dbReference type="GO" id="GO:0016746">
    <property type="term" value="F:acyltransferase activity"/>
    <property type="evidence" value="ECO:0007669"/>
    <property type="project" value="UniProtKB-KW"/>
</dbReference>
<feature type="domain" description="HTH marR-type" evidence="2">
    <location>
        <begin position="2"/>
        <end position="137"/>
    </location>
</feature>
<dbReference type="Proteomes" id="UP001623592">
    <property type="component" value="Unassembled WGS sequence"/>
</dbReference>
<evidence type="ECO:0000259" key="2">
    <source>
        <dbReference type="PROSITE" id="PS50995"/>
    </source>
</evidence>
<evidence type="ECO:0000313" key="4">
    <source>
        <dbReference type="EMBL" id="MFL0250723.1"/>
    </source>
</evidence>
<dbReference type="InterPro" id="IPR016181">
    <property type="entry name" value="Acyl_CoA_acyltransferase"/>
</dbReference>
<dbReference type="SUPFAM" id="SSF55729">
    <property type="entry name" value="Acyl-CoA N-acyltransferases (Nat)"/>
    <property type="match status" value="1"/>
</dbReference>
<dbReference type="PANTHER" id="PTHR13947">
    <property type="entry name" value="GNAT FAMILY N-ACETYLTRANSFERASE"/>
    <property type="match status" value="1"/>
</dbReference>
<dbReference type="Gene3D" id="3.40.630.30">
    <property type="match status" value="1"/>
</dbReference>
<dbReference type="EC" id="2.3.1.-" evidence="4"/>
<sequence length="304" mass="36005">MEGNVAYEVRKFSRFYTNILGLLDQCILDSSYSLTEARVLIEIYKTNRCTANWLIENLNIDRGYMSRILKKFENNDLILKEKSLEDGRIIFLNLTLKGEEVLSELEKKSNNQVEKLIRHLNHSEKEKLVKAMNCIEALLRKEENNVIIRSYTEDDIDYIIKRHRELYNDEYGFSGEFANYVEKYVFEFNKSHDESRENIWIAECNGKQVGVIAVVRGDNDYTAQLRWFLIEPEMRGKGLGHKLVKVAIEFCHEKDYKQIFLWTVNILKAARHIYDSHGFKLTEKVENTQWTDKKIIEEKWEVNL</sequence>
<dbReference type="SUPFAM" id="SSF46785">
    <property type="entry name" value="Winged helix' DNA-binding domain"/>
    <property type="match status" value="1"/>
</dbReference>
<keyword evidence="4" id="KW-0012">Acyltransferase</keyword>
<dbReference type="Pfam" id="PF00583">
    <property type="entry name" value="Acetyltransf_1"/>
    <property type="match status" value="1"/>
</dbReference>
<dbReference type="CDD" id="cd04301">
    <property type="entry name" value="NAT_SF"/>
    <property type="match status" value="1"/>
</dbReference>
<reference evidence="4 5" key="1">
    <citation type="submission" date="2024-11" db="EMBL/GenBank/DDBJ databases">
        <authorList>
            <person name="Heng Y.C."/>
            <person name="Lim A.C.H."/>
            <person name="Lee J.K.Y."/>
            <person name="Kittelmann S."/>
        </authorList>
    </citation>
    <scope>NUCLEOTIDE SEQUENCE [LARGE SCALE GENOMIC DNA]</scope>
    <source>
        <strain evidence="4 5">WILCCON 0114</strain>
    </source>
</reference>